<comment type="caution">
    <text evidence="1">The sequence shown here is derived from an EMBL/GenBank/DDBJ whole genome shotgun (WGS) entry which is preliminary data.</text>
</comment>
<dbReference type="Proteomes" id="UP001153555">
    <property type="component" value="Unassembled WGS sequence"/>
</dbReference>
<dbReference type="AlphaFoldDB" id="A0A9N7P0Z4"/>
<proteinExistence type="predicted"/>
<evidence type="ECO:0000313" key="2">
    <source>
        <dbReference type="Proteomes" id="UP001153555"/>
    </source>
</evidence>
<sequence length="62" mass="7115">TITAGCRRTDVPCNYQARNFLGESESLRSSESRCRITGDGDEYDRRRRGITGGAREDFRGWR</sequence>
<gene>
    <name evidence="1" type="ORF">SHERM_00532</name>
</gene>
<reference evidence="1" key="1">
    <citation type="submission" date="2019-12" db="EMBL/GenBank/DDBJ databases">
        <authorList>
            <person name="Scholes J."/>
        </authorList>
    </citation>
    <scope>NUCLEOTIDE SEQUENCE</scope>
</reference>
<keyword evidence="2" id="KW-1185">Reference proteome</keyword>
<feature type="non-terminal residue" evidence="1">
    <location>
        <position position="62"/>
    </location>
</feature>
<organism evidence="1 2">
    <name type="scientific">Striga hermonthica</name>
    <name type="common">Purple witchweed</name>
    <name type="synonym">Buchnera hermonthica</name>
    <dbReference type="NCBI Taxonomy" id="68872"/>
    <lineage>
        <taxon>Eukaryota</taxon>
        <taxon>Viridiplantae</taxon>
        <taxon>Streptophyta</taxon>
        <taxon>Embryophyta</taxon>
        <taxon>Tracheophyta</taxon>
        <taxon>Spermatophyta</taxon>
        <taxon>Magnoliopsida</taxon>
        <taxon>eudicotyledons</taxon>
        <taxon>Gunneridae</taxon>
        <taxon>Pentapetalae</taxon>
        <taxon>asterids</taxon>
        <taxon>lamiids</taxon>
        <taxon>Lamiales</taxon>
        <taxon>Orobanchaceae</taxon>
        <taxon>Buchnereae</taxon>
        <taxon>Striga</taxon>
    </lineage>
</organism>
<accession>A0A9N7P0Z4</accession>
<feature type="non-terminal residue" evidence="1">
    <location>
        <position position="1"/>
    </location>
</feature>
<evidence type="ECO:0000313" key="1">
    <source>
        <dbReference type="EMBL" id="CAA0840452.1"/>
    </source>
</evidence>
<dbReference type="EMBL" id="CACSLK010032525">
    <property type="protein sequence ID" value="CAA0840452.1"/>
    <property type="molecule type" value="Genomic_DNA"/>
</dbReference>
<name>A0A9N7P0Z4_STRHE</name>
<protein>
    <submittedName>
        <fullName evidence="1">Uncharacterized protein</fullName>
    </submittedName>
</protein>